<evidence type="ECO:0000313" key="2">
    <source>
        <dbReference type="Proteomes" id="UP000467322"/>
    </source>
</evidence>
<protein>
    <submittedName>
        <fullName evidence="1">Uncharacterized protein</fullName>
    </submittedName>
</protein>
<sequence length="217" mass="23664">MVLPESVTNQLSVGIDILPMVLVATAKAVSSLVPLSAVTLAIVDSSVSGAHEKAFGNCSGWLAVAPLDILLHKSIVFAVAVKGILIRVSATKPSICGCSERCGPERSGNQCDFEDFHNSPKCSINKNRAQRTDGAAAQRELVVEIDLPRIRSISKYVNFMAMTRKPILYYYRLKVFQRSIWCALFRSSLHEATLIVLGFDDGYNESEIAVANRPPLP</sequence>
<dbReference type="RefSeq" id="WP_161353800.1">
    <property type="nucleotide sequence ID" value="NZ_WTUX01000063.1"/>
</dbReference>
<dbReference type="Proteomes" id="UP000467322">
    <property type="component" value="Unassembled WGS sequence"/>
</dbReference>
<proteinExistence type="predicted"/>
<gene>
    <name evidence="1" type="ORF">GQE99_20415</name>
</gene>
<evidence type="ECO:0000313" key="1">
    <source>
        <dbReference type="EMBL" id="MZR15388.1"/>
    </source>
</evidence>
<dbReference type="AlphaFoldDB" id="A0A845M8Z2"/>
<keyword evidence="2" id="KW-1185">Reference proteome</keyword>
<organism evidence="1 2">
    <name type="scientific">Maritimibacter harenae</name>
    <dbReference type="NCBI Taxonomy" id="2606218"/>
    <lineage>
        <taxon>Bacteria</taxon>
        <taxon>Pseudomonadati</taxon>
        <taxon>Pseudomonadota</taxon>
        <taxon>Alphaproteobacteria</taxon>
        <taxon>Rhodobacterales</taxon>
        <taxon>Roseobacteraceae</taxon>
        <taxon>Maritimibacter</taxon>
    </lineage>
</organism>
<reference evidence="1 2" key="1">
    <citation type="submission" date="2019-12" db="EMBL/GenBank/DDBJ databases">
        <title>Maritimibacter sp. nov. sp. isolated from sea sand.</title>
        <authorList>
            <person name="Kim J."/>
            <person name="Jeong S.E."/>
            <person name="Jung H.S."/>
            <person name="Jeon C.O."/>
        </authorList>
    </citation>
    <scope>NUCLEOTIDE SEQUENCE [LARGE SCALE GENOMIC DNA]</scope>
    <source>
        <strain evidence="1 2">DP07</strain>
    </source>
</reference>
<comment type="caution">
    <text evidence="1">The sequence shown here is derived from an EMBL/GenBank/DDBJ whole genome shotgun (WGS) entry which is preliminary data.</text>
</comment>
<accession>A0A845M8Z2</accession>
<name>A0A845M8Z2_9RHOB</name>
<dbReference type="EMBL" id="WTUX01000063">
    <property type="protein sequence ID" value="MZR15388.1"/>
    <property type="molecule type" value="Genomic_DNA"/>
</dbReference>